<dbReference type="Pfam" id="PF11382">
    <property type="entry name" value="MctB"/>
    <property type="match status" value="1"/>
</dbReference>
<proteinExistence type="predicted"/>
<dbReference type="RefSeq" id="WP_030201710.1">
    <property type="nucleotide sequence ID" value="NZ_BMNZ01000007.1"/>
</dbReference>
<evidence type="ECO:0000313" key="3">
    <source>
        <dbReference type="Proteomes" id="UP000623461"/>
    </source>
</evidence>
<reference evidence="3" key="1">
    <citation type="journal article" date="2019" name="Int. J. Syst. Evol. Microbiol.">
        <title>The Global Catalogue of Microorganisms (GCM) 10K type strain sequencing project: providing services to taxonomists for standard genome sequencing and annotation.</title>
        <authorList>
            <consortium name="The Broad Institute Genomics Platform"/>
            <consortium name="The Broad Institute Genome Sequencing Center for Infectious Disease"/>
            <person name="Wu L."/>
            <person name="Ma J."/>
        </authorList>
    </citation>
    <scope>NUCLEOTIDE SEQUENCE [LARGE SCALE GENOMIC DNA]</scope>
    <source>
        <strain evidence="3">JCM 1365</strain>
    </source>
</reference>
<dbReference type="EMBL" id="BMNZ01000007">
    <property type="protein sequence ID" value="GGN05896.1"/>
    <property type="molecule type" value="Genomic_DNA"/>
</dbReference>
<sequence length="314" mass="31987">MIDFRYHLVSIISVFLALAVGIVLGAGPLQANLGDQLSDQVAALRTEKQGLNDKLTVSEKQVDASNEYATAVQQRVVRGRLTGHRAVVVVMPSADSTMVSNLETVVTQSGAALASTVTLSPDWFDPSQAADRAQAARDAAAALGLGSTATGDALLLEVLTDLMVSTTPTGTSAQRSAALKVLVDASLLDSTVADLAPSDLAIVVSGDYAGTESVVTARSDAVRALVTAFAGKSRATVVAGGETLAAAGQAVTSNAVQAVREKSETAQIVSTVDHAREGDGPATVVLAIEGSLDEKIGHYGVSAGATAKVPRVLP</sequence>
<comment type="caution">
    <text evidence="2">The sequence shown here is derived from an EMBL/GenBank/DDBJ whole genome shotgun (WGS) entry which is preliminary data.</text>
</comment>
<evidence type="ECO:0000256" key="1">
    <source>
        <dbReference type="SAM" id="Coils"/>
    </source>
</evidence>
<gene>
    <name evidence="2" type="ORF">GCM10009721_36830</name>
</gene>
<keyword evidence="3" id="KW-1185">Reference proteome</keyword>
<evidence type="ECO:0000313" key="2">
    <source>
        <dbReference type="EMBL" id="GGN05896.1"/>
    </source>
</evidence>
<dbReference type="InterPro" id="IPR021522">
    <property type="entry name" value="MctB"/>
</dbReference>
<protein>
    <recommendedName>
        <fullName evidence="4">Copper transporter</fullName>
    </recommendedName>
</protein>
<organism evidence="2 3">
    <name type="scientific">Terrabacter tumescens</name>
    <dbReference type="NCBI Taxonomy" id="60443"/>
    <lineage>
        <taxon>Bacteria</taxon>
        <taxon>Bacillati</taxon>
        <taxon>Actinomycetota</taxon>
        <taxon>Actinomycetes</taxon>
        <taxon>Micrococcales</taxon>
        <taxon>Intrasporangiaceae</taxon>
        <taxon>Terrabacter</taxon>
    </lineage>
</organism>
<name>A0ABQ2IB96_9MICO</name>
<keyword evidence="1" id="KW-0175">Coiled coil</keyword>
<evidence type="ECO:0008006" key="4">
    <source>
        <dbReference type="Google" id="ProtNLM"/>
    </source>
</evidence>
<accession>A0ABQ2IB96</accession>
<feature type="coiled-coil region" evidence="1">
    <location>
        <begin position="34"/>
        <end position="61"/>
    </location>
</feature>
<dbReference type="Proteomes" id="UP000623461">
    <property type="component" value="Unassembled WGS sequence"/>
</dbReference>